<sequence length="256" mass="29402">MKPTKFFCPALDLLPLYPPSMLQELKSRKPSGLWKTYGIPAEVFKHGGYILTRRLHLLIQNIWKYGTLPQDWKDANIVVIYKQKGDRAVCGHSRGISLFSLHGSLLAKIMLSRLVEHISEAVLPETQCGFRKSRSMTDMVFVLRQLLEKSREQHKNLYIAFIDLSKAFDTINREFLWKYISKLGVPPKFLSILQQLRDGMQARVLIGELQSESFEVSVRVKQGCVLAPVLFNILLSAITCLFHCVMGHEDRVHVEY</sequence>
<keyword evidence="3" id="KW-1185">Reference proteome</keyword>
<evidence type="ECO:0000313" key="2">
    <source>
        <dbReference type="EMBL" id="KAL1246959.1"/>
    </source>
</evidence>
<dbReference type="PROSITE" id="PS50878">
    <property type="entry name" value="RT_POL"/>
    <property type="match status" value="1"/>
</dbReference>
<name>A0ABR3L5K8_9TELE</name>
<protein>
    <recommendedName>
        <fullName evidence="1">Reverse transcriptase domain-containing protein</fullName>
    </recommendedName>
</protein>
<accession>A0ABR3L5K8</accession>
<dbReference type="CDD" id="cd01650">
    <property type="entry name" value="RT_nLTR_like"/>
    <property type="match status" value="1"/>
</dbReference>
<feature type="domain" description="Reverse transcriptase" evidence="1">
    <location>
        <begin position="61"/>
        <end position="256"/>
    </location>
</feature>
<dbReference type="EMBL" id="JAYMGO010000040">
    <property type="protein sequence ID" value="KAL1246959.1"/>
    <property type="molecule type" value="Genomic_DNA"/>
</dbReference>
<gene>
    <name evidence="2" type="ORF">QQF64_034303</name>
</gene>
<dbReference type="Pfam" id="PF00078">
    <property type="entry name" value="RVT_1"/>
    <property type="match status" value="1"/>
</dbReference>
<evidence type="ECO:0000313" key="3">
    <source>
        <dbReference type="Proteomes" id="UP001558613"/>
    </source>
</evidence>
<dbReference type="Proteomes" id="UP001558613">
    <property type="component" value="Unassembled WGS sequence"/>
</dbReference>
<proteinExistence type="predicted"/>
<dbReference type="InterPro" id="IPR000477">
    <property type="entry name" value="RT_dom"/>
</dbReference>
<dbReference type="PANTHER" id="PTHR19446">
    <property type="entry name" value="REVERSE TRANSCRIPTASES"/>
    <property type="match status" value="1"/>
</dbReference>
<organism evidence="2 3">
    <name type="scientific">Cirrhinus molitorella</name>
    <name type="common">mud carp</name>
    <dbReference type="NCBI Taxonomy" id="172907"/>
    <lineage>
        <taxon>Eukaryota</taxon>
        <taxon>Metazoa</taxon>
        <taxon>Chordata</taxon>
        <taxon>Craniata</taxon>
        <taxon>Vertebrata</taxon>
        <taxon>Euteleostomi</taxon>
        <taxon>Actinopterygii</taxon>
        <taxon>Neopterygii</taxon>
        <taxon>Teleostei</taxon>
        <taxon>Ostariophysi</taxon>
        <taxon>Cypriniformes</taxon>
        <taxon>Cyprinidae</taxon>
        <taxon>Labeoninae</taxon>
        <taxon>Labeonini</taxon>
        <taxon>Cirrhinus</taxon>
    </lineage>
</organism>
<evidence type="ECO:0000259" key="1">
    <source>
        <dbReference type="PROSITE" id="PS50878"/>
    </source>
</evidence>
<reference evidence="2 3" key="1">
    <citation type="submission" date="2023-09" db="EMBL/GenBank/DDBJ databases">
        <authorList>
            <person name="Wang M."/>
        </authorList>
    </citation>
    <scope>NUCLEOTIDE SEQUENCE [LARGE SCALE GENOMIC DNA]</scope>
    <source>
        <strain evidence="2">GT-2023</strain>
        <tissue evidence="2">Liver</tissue>
    </source>
</reference>
<comment type="caution">
    <text evidence="2">The sequence shown here is derived from an EMBL/GenBank/DDBJ whole genome shotgun (WGS) entry which is preliminary data.</text>
</comment>